<reference evidence="1" key="1">
    <citation type="submission" date="2023-08" db="EMBL/GenBank/DDBJ databases">
        <title>Pelteobagrus vachellii genome.</title>
        <authorList>
            <person name="Liu H."/>
        </authorList>
    </citation>
    <scope>NUCLEOTIDE SEQUENCE</scope>
    <source>
        <strain evidence="1">PRFRI_2022a</strain>
        <tissue evidence="1">Muscle</tissue>
    </source>
</reference>
<proteinExistence type="predicted"/>
<dbReference type="Proteomes" id="UP001187315">
    <property type="component" value="Unassembled WGS sequence"/>
</dbReference>
<protein>
    <submittedName>
        <fullName evidence="1">Uncharacterized protein</fullName>
    </submittedName>
</protein>
<accession>A0AA88SG21</accession>
<keyword evidence="2" id="KW-1185">Reference proteome</keyword>
<evidence type="ECO:0000313" key="1">
    <source>
        <dbReference type="EMBL" id="KAK2836412.1"/>
    </source>
</evidence>
<dbReference type="EMBL" id="JAVHJS010000014">
    <property type="protein sequence ID" value="KAK2836412.1"/>
    <property type="molecule type" value="Genomic_DNA"/>
</dbReference>
<sequence>MDNGIRNPSETASLQGALSYAETLFIRNITAAELVCGQKRYKCSGCLHYYDYLDWFLAHIQQGRMEGFSYRLYCKMKSIQKQKYTKSIDPLSYKKMNLICMWMQTMQISAVPE</sequence>
<evidence type="ECO:0000313" key="2">
    <source>
        <dbReference type="Proteomes" id="UP001187315"/>
    </source>
</evidence>
<comment type="caution">
    <text evidence="1">The sequence shown here is derived from an EMBL/GenBank/DDBJ whole genome shotgun (WGS) entry which is preliminary data.</text>
</comment>
<name>A0AA88SG21_TACVA</name>
<dbReference type="AlphaFoldDB" id="A0AA88SG21"/>
<gene>
    <name evidence="1" type="ORF">Q7C36_014281</name>
</gene>
<organism evidence="1 2">
    <name type="scientific">Tachysurus vachellii</name>
    <name type="common">Darkbarbel catfish</name>
    <name type="synonym">Pelteobagrus vachellii</name>
    <dbReference type="NCBI Taxonomy" id="175792"/>
    <lineage>
        <taxon>Eukaryota</taxon>
        <taxon>Metazoa</taxon>
        <taxon>Chordata</taxon>
        <taxon>Craniata</taxon>
        <taxon>Vertebrata</taxon>
        <taxon>Euteleostomi</taxon>
        <taxon>Actinopterygii</taxon>
        <taxon>Neopterygii</taxon>
        <taxon>Teleostei</taxon>
        <taxon>Ostariophysi</taxon>
        <taxon>Siluriformes</taxon>
        <taxon>Bagridae</taxon>
        <taxon>Tachysurus</taxon>
    </lineage>
</organism>